<dbReference type="AlphaFoldDB" id="A0A520MTX0"/>
<evidence type="ECO:0000313" key="2">
    <source>
        <dbReference type="EMBL" id="RZO24648.1"/>
    </source>
</evidence>
<evidence type="ECO:0000256" key="1">
    <source>
        <dbReference type="SAM" id="Phobius"/>
    </source>
</evidence>
<keyword evidence="1" id="KW-1133">Transmembrane helix</keyword>
<keyword evidence="1" id="KW-0812">Transmembrane</keyword>
<gene>
    <name evidence="2" type="ORF">EVA98_01045</name>
</gene>
<reference evidence="2 3" key="1">
    <citation type="submission" date="2019-02" db="EMBL/GenBank/DDBJ databases">
        <title>Prokaryotic population dynamics and viral predation in marine succession experiment using metagenomics: the confinement effect.</title>
        <authorList>
            <person name="Haro-Moreno J.M."/>
            <person name="Rodriguez-Valera F."/>
            <person name="Lopez-Perez M."/>
        </authorList>
    </citation>
    <scope>NUCLEOTIDE SEQUENCE [LARGE SCALE GENOMIC DNA]</scope>
    <source>
        <strain evidence="2">MED-G165</strain>
    </source>
</reference>
<keyword evidence="1" id="KW-0472">Membrane</keyword>
<dbReference type="Proteomes" id="UP000316449">
    <property type="component" value="Unassembled WGS sequence"/>
</dbReference>
<feature type="transmembrane region" description="Helical" evidence="1">
    <location>
        <begin position="52"/>
        <end position="74"/>
    </location>
</feature>
<proteinExistence type="predicted"/>
<evidence type="ECO:0000313" key="3">
    <source>
        <dbReference type="Proteomes" id="UP000316449"/>
    </source>
</evidence>
<protein>
    <submittedName>
        <fullName evidence="2">Uncharacterized protein</fullName>
    </submittedName>
</protein>
<feature type="transmembrane region" description="Helical" evidence="1">
    <location>
        <begin position="20"/>
        <end position="40"/>
    </location>
</feature>
<name>A0A520MTX0_9GAMM</name>
<comment type="caution">
    <text evidence="2">The sequence shown here is derived from an EMBL/GenBank/DDBJ whole genome shotgun (WGS) entry which is preliminary data.</text>
</comment>
<organism evidence="2 3">
    <name type="scientific">SAR86 cluster bacterium</name>
    <dbReference type="NCBI Taxonomy" id="2030880"/>
    <lineage>
        <taxon>Bacteria</taxon>
        <taxon>Pseudomonadati</taxon>
        <taxon>Pseudomonadota</taxon>
        <taxon>Gammaproteobacteria</taxon>
        <taxon>SAR86 cluster</taxon>
    </lineage>
</organism>
<sequence>MNLNNSLIKLTAFFNKLLKLLLPLVAVSLLLGIIFGPTTPFVGDVYKNVTDILSMLGEDALLVLVSLIIILIFFKKE</sequence>
<accession>A0A520MTX0</accession>
<dbReference type="EMBL" id="SHBK01000007">
    <property type="protein sequence ID" value="RZO24648.1"/>
    <property type="molecule type" value="Genomic_DNA"/>
</dbReference>